<organism evidence="2 3">
    <name type="scientific">Aulographum hederae CBS 113979</name>
    <dbReference type="NCBI Taxonomy" id="1176131"/>
    <lineage>
        <taxon>Eukaryota</taxon>
        <taxon>Fungi</taxon>
        <taxon>Dikarya</taxon>
        <taxon>Ascomycota</taxon>
        <taxon>Pezizomycotina</taxon>
        <taxon>Dothideomycetes</taxon>
        <taxon>Pleosporomycetidae</taxon>
        <taxon>Aulographales</taxon>
        <taxon>Aulographaceae</taxon>
    </lineage>
</organism>
<evidence type="ECO:0000256" key="1">
    <source>
        <dbReference type="SAM" id="MobiDB-lite"/>
    </source>
</evidence>
<evidence type="ECO:0000313" key="2">
    <source>
        <dbReference type="EMBL" id="KAF1983019.1"/>
    </source>
</evidence>
<gene>
    <name evidence="2" type="ORF">K402DRAFT_424036</name>
</gene>
<sequence>MTTPSDPASITSSETEQSGETDRRANEIFAAFKGAIGTERLAKEQILKLLKDLSLGSISVFDCPASTVKISESVLKMTVQSQHLRNLLEEEYQRCVASGDLQLARETARAEVIILENHLRFSHSYSVRTEFVKFLASAEGKVACARIQDDPVVAAVLIAVLRDMAE</sequence>
<feature type="region of interest" description="Disordered" evidence="1">
    <location>
        <begin position="1"/>
        <end position="23"/>
    </location>
</feature>
<evidence type="ECO:0000313" key="3">
    <source>
        <dbReference type="Proteomes" id="UP000800041"/>
    </source>
</evidence>
<name>A0A6G1GQJ5_9PEZI</name>
<proteinExistence type="predicted"/>
<accession>A0A6G1GQJ5</accession>
<protein>
    <submittedName>
        <fullName evidence="2">Uncharacterized protein</fullName>
    </submittedName>
</protein>
<dbReference type="AlphaFoldDB" id="A0A6G1GQJ5"/>
<keyword evidence="3" id="KW-1185">Reference proteome</keyword>
<dbReference type="Proteomes" id="UP000800041">
    <property type="component" value="Unassembled WGS sequence"/>
</dbReference>
<reference evidence="2" key="1">
    <citation type="journal article" date="2020" name="Stud. Mycol.">
        <title>101 Dothideomycetes genomes: a test case for predicting lifestyles and emergence of pathogens.</title>
        <authorList>
            <person name="Haridas S."/>
            <person name="Albert R."/>
            <person name="Binder M."/>
            <person name="Bloem J."/>
            <person name="Labutti K."/>
            <person name="Salamov A."/>
            <person name="Andreopoulos B."/>
            <person name="Baker S."/>
            <person name="Barry K."/>
            <person name="Bills G."/>
            <person name="Bluhm B."/>
            <person name="Cannon C."/>
            <person name="Castanera R."/>
            <person name="Culley D."/>
            <person name="Daum C."/>
            <person name="Ezra D."/>
            <person name="Gonzalez J."/>
            <person name="Henrissat B."/>
            <person name="Kuo A."/>
            <person name="Liang C."/>
            <person name="Lipzen A."/>
            <person name="Lutzoni F."/>
            <person name="Magnuson J."/>
            <person name="Mondo S."/>
            <person name="Nolan M."/>
            <person name="Ohm R."/>
            <person name="Pangilinan J."/>
            <person name="Park H.-J."/>
            <person name="Ramirez L."/>
            <person name="Alfaro M."/>
            <person name="Sun H."/>
            <person name="Tritt A."/>
            <person name="Yoshinaga Y."/>
            <person name="Zwiers L.-H."/>
            <person name="Turgeon B."/>
            <person name="Goodwin S."/>
            <person name="Spatafora J."/>
            <person name="Crous P."/>
            <person name="Grigoriev I."/>
        </authorList>
    </citation>
    <scope>NUCLEOTIDE SEQUENCE</scope>
    <source>
        <strain evidence="2">CBS 113979</strain>
    </source>
</reference>
<dbReference type="EMBL" id="ML977178">
    <property type="protein sequence ID" value="KAF1983019.1"/>
    <property type="molecule type" value="Genomic_DNA"/>
</dbReference>
<feature type="compositionally biased region" description="Polar residues" evidence="1">
    <location>
        <begin position="1"/>
        <end position="18"/>
    </location>
</feature>